<comment type="caution">
    <text evidence="13">The sequence shown here is derived from an EMBL/GenBank/DDBJ whole genome shotgun (WGS) entry which is preliminary data.</text>
</comment>
<dbReference type="Pfam" id="PF13947">
    <property type="entry name" value="GUB_WAK_bind"/>
    <property type="match status" value="1"/>
</dbReference>
<dbReference type="PANTHER" id="PTHR33138:SF11">
    <property type="entry name" value="KINASE-LIKE PROTEIN"/>
    <property type="match status" value="1"/>
</dbReference>
<evidence type="ECO:0000256" key="9">
    <source>
        <dbReference type="ARBA" id="ARBA00048679"/>
    </source>
</evidence>
<evidence type="ECO:0000256" key="2">
    <source>
        <dbReference type="ARBA" id="ARBA00012513"/>
    </source>
</evidence>
<dbReference type="GO" id="GO:0030247">
    <property type="term" value="F:polysaccharide binding"/>
    <property type="evidence" value="ECO:0007669"/>
    <property type="project" value="InterPro"/>
</dbReference>
<evidence type="ECO:0000313" key="14">
    <source>
        <dbReference type="Proteomes" id="UP001281410"/>
    </source>
</evidence>
<dbReference type="GO" id="GO:0004674">
    <property type="term" value="F:protein serine/threonine kinase activity"/>
    <property type="evidence" value="ECO:0007669"/>
    <property type="project" value="UniProtKB-KW"/>
</dbReference>
<evidence type="ECO:0000256" key="5">
    <source>
        <dbReference type="ARBA" id="ARBA00022989"/>
    </source>
</evidence>
<dbReference type="AlphaFoldDB" id="A0AAD9ZBU8"/>
<organism evidence="13 14">
    <name type="scientific">Dipteronia sinensis</name>
    <dbReference type="NCBI Taxonomy" id="43782"/>
    <lineage>
        <taxon>Eukaryota</taxon>
        <taxon>Viridiplantae</taxon>
        <taxon>Streptophyta</taxon>
        <taxon>Embryophyta</taxon>
        <taxon>Tracheophyta</taxon>
        <taxon>Spermatophyta</taxon>
        <taxon>Magnoliopsida</taxon>
        <taxon>eudicotyledons</taxon>
        <taxon>Gunneridae</taxon>
        <taxon>Pentapetalae</taxon>
        <taxon>rosids</taxon>
        <taxon>malvids</taxon>
        <taxon>Sapindales</taxon>
        <taxon>Sapindaceae</taxon>
        <taxon>Hippocastanoideae</taxon>
        <taxon>Acereae</taxon>
        <taxon>Dipteronia</taxon>
    </lineage>
</organism>
<dbReference type="EMBL" id="JANJYJ010000589">
    <property type="protein sequence ID" value="KAK3173896.1"/>
    <property type="molecule type" value="Genomic_DNA"/>
</dbReference>
<evidence type="ECO:0000259" key="12">
    <source>
        <dbReference type="Pfam" id="PF14380"/>
    </source>
</evidence>
<evidence type="ECO:0000256" key="8">
    <source>
        <dbReference type="ARBA" id="ARBA00047899"/>
    </source>
</evidence>
<sequence>MNSHLFSSSSPFLSLVCFIWVIFVRIQSSSSNPYSMYESCKIKFQCGNITAGYPFWGEAHQGPSPWGCIGHPELKLNCEGKGDVATIMINEVKYRVLDIKWKEQTMRIARMDYLELEGICSPAFPNTTVNSELFEYSDGYENVTFLYDCPPSFPVAVSRKYIPCSYSKGVEHYRNWSMKAGGDDPGNCNASVFFPVPKNSLNWKAITDDHLVLRQVLDQGFELKWKLRGIPCEDCTNSKGTCGWDYAHNETNCFCPNQPAVGFPNACPNQPAGTQTSNLFL</sequence>
<evidence type="ECO:0000256" key="6">
    <source>
        <dbReference type="ARBA" id="ARBA00023136"/>
    </source>
</evidence>
<name>A0AAD9ZBU8_9ROSI</name>
<feature type="chain" id="PRO_5042148529" description="non-specific serine/threonine protein kinase" evidence="10">
    <location>
        <begin position="32"/>
        <end position="281"/>
    </location>
</feature>
<feature type="domain" description="Wall-associated receptor kinase C-terminal" evidence="12">
    <location>
        <begin position="177"/>
        <end position="257"/>
    </location>
</feature>
<evidence type="ECO:0000313" key="13">
    <source>
        <dbReference type="EMBL" id="KAK3173896.1"/>
    </source>
</evidence>
<keyword evidence="14" id="KW-1185">Reference proteome</keyword>
<accession>A0AAD9ZBU8</accession>
<comment type="catalytic activity">
    <reaction evidence="8">
        <text>L-threonyl-[protein] + ATP = O-phospho-L-threonyl-[protein] + ADP + H(+)</text>
        <dbReference type="Rhea" id="RHEA:46608"/>
        <dbReference type="Rhea" id="RHEA-COMP:11060"/>
        <dbReference type="Rhea" id="RHEA-COMP:11605"/>
        <dbReference type="ChEBI" id="CHEBI:15378"/>
        <dbReference type="ChEBI" id="CHEBI:30013"/>
        <dbReference type="ChEBI" id="CHEBI:30616"/>
        <dbReference type="ChEBI" id="CHEBI:61977"/>
        <dbReference type="ChEBI" id="CHEBI:456216"/>
        <dbReference type="EC" id="2.7.11.1"/>
    </reaction>
</comment>
<evidence type="ECO:0000256" key="3">
    <source>
        <dbReference type="ARBA" id="ARBA00022692"/>
    </source>
</evidence>
<dbReference type="GO" id="GO:0016020">
    <property type="term" value="C:membrane"/>
    <property type="evidence" value="ECO:0007669"/>
    <property type="project" value="UniProtKB-SubCell"/>
</dbReference>
<keyword evidence="3" id="KW-0812">Transmembrane</keyword>
<evidence type="ECO:0000256" key="4">
    <source>
        <dbReference type="ARBA" id="ARBA00022729"/>
    </source>
</evidence>
<dbReference type="PANTHER" id="PTHR33138">
    <property type="entry name" value="OS01G0690200 PROTEIN"/>
    <property type="match status" value="1"/>
</dbReference>
<evidence type="ECO:0000256" key="1">
    <source>
        <dbReference type="ARBA" id="ARBA00004167"/>
    </source>
</evidence>
<keyword evidence="5" id="KW-1133">Transmembrane helix</keyword>
<feature type="signal peptide" evidence="10">
    <location>
        <begin position="1"/>
        <end position="31"/>
    </location>
</feature>
<protein>
    <recommendedName>
        <fullName evidence="2">non-specific serine/threonine protein kinase</fullName>
        <ecNumber evidence="2">2.7.11.1</ecNumber>
    </recommendedName>
</protein>
<dbReference type="InterPro" id="IPR025287">
    <property type="entry name" value="WAK_GUB"/>
</dbReference>
<evidence type="ECO:0000256" key="7">
    <source>
        <dbReference type="ARBA" id="ARBA00023180"/>
    </source>
</evidence>
<comment type="catalytic activity">
    <reaction evidence="9">
        <text>L-seryl-[protein] + ATP = O-phospho-L-seryl-[protein] + ADP + H(+)</text>
        <dbReference type="Rhea" id="RHEA:17989"/>
        <dbReference type="Rhea" id="RHEA-COMP:9863"/>
        <dbReference type="Rhea" id="RHEA-COMP:11604"/>
        <dbReference type="ChEBI" id="CHEBI:15378"/>
        <dbReference type="ChEBI" id="CHEBI:29999"/>
        <dbReference type="ChEBI" id="CHEBI:30616"/>
        <dbReference type="ChEBI" id="CHEBI:83421"/>
        <dbReference type="ChEBI" id="CHEBI:456216"/>
        <dbReference type="EC" id="2.7.11.1"/>
    </reaction>
</comment>
<dbReference type="Pfam" id="PF14380">
    <property type="entry name" value="WAK_assoc"/>
    <property type="match status" value="1"/>
</dbReference>
<keyword evidence="6" id="KW-0472">Membrane</keyword>
<evidence type="ECO:0000259" key="11">
    <source>
        <dbReference type="Pfam" id="PF13947"/>
    </source>
</evidence>
<dbReference type="EC" id="2.7.11.1" evidence="2"/>
<proteinExistence type="predicted"/>
<keyword evidence="7" id="KW-0325">Glycoprotein</keyword>
<dbReference type="InterPro" id="IPR032872">
    <property type="entry name" value="WAK_assoc_C"/>
</dbReference>
<keyword evidence="4 10" id="KW-0732">Signal</keyword>
<dbReference type="Proteomes" id="UP001281410">
    <property type="component" value="Unassembled WGS sequence"/>
</dbReference>
<evidence type="ECO:0000256" key="10">
    <source>
        <dbReference type="SAM" id="SignalP"/>
    </source>
</evidence>
<gene>
    <name evidence="13" type="ORF">Dsin_032558</name>
</gene>
<comment type="subcellular location">
    <subcellularLocation>
        <location evidence="1">Membrane</location>
        <topology evidence="1">Single-pass membrane protein</topology>
    </subcellularLocation>
</comment>
<reference evidence="13" key="1">
    <citation type="journal article" date="2023" name="Plant J.">
        <title>Genome sequences and population genomics provide insights into the demographic history, inbreeding, and mutation load of two 'living fossil' tree species of Dipteronia.</title>
        <authorList>
            <person name="Feng Y."/>
            <person name="Comes H.P."/>
            <person name="Chen J."/>
            <person name="Zhu S."/>
            <person name="Lu R."/>
            <person name="Zhang X."/>
            <person name="Li P."/>
            <person name="Qiu J."/>
            <person name="Olsen K.M."/>
            <person name="Qiu Y."/>
        </authorList>
    </citation>
    <scope>NUCLEOTIDE SEQUENCE</scope>
    <source>
        <strain evidence="13">NBL</strain>
    </source>
</reference>
<feature type="domain" description="Wall-associated receptor kinase galacturonan-binding" evidence="11">
    <location>
        <begin position="40"/>
        <end position="110"/>
    </location>
</feature>